<sequence length="332" mass="35506">MRYRTLGSSDLNVSEISLGSWLTYSGGVEADATRACTEAAFDAGINFFDTANAYGRGAAETAWGEILSAHPRDSYILATKVYFPMSDDPADRGLSPAHIAQQIDASLTRLRTDHVDLYQAHRFDFSVPIEDTVEAFQKVVEQGKARYIGFSEWTPEQIRAAIDVAGPDLFVSSQPQYSMLWQAPEAEVFGLCAANGISQIVWSPLAQGVLTGKYKPGQPVPEGSRFASADMAVSQDLVYSDAILEAVQRLVPIAEEAGMSMATLALAWVLRRGEVASAITGASRPDQVHANAAASGVELSDDLLTAVDQALGDVPVTEPTLAPGAEAGIKHR</sequence>
<evidence type="ECO:0000313" key="3">
    <source>
        <dbReference type="EMBL" id="KUN63692.1"/>
    </source>
</evidence>
<dbReference type="Proteomes" id="UP000053669">
    <property type="component" value="Unassembled WGS sequence"/>
</dbReference>
<proteinExistence type="predicted"/>
<dbReference type="PANTHER" id="PTHR43364:SF4">
    <property type="entry name" value="NAD(P)-LINKED OXIDOREDUCTASE SUPERFAMILY PROTEIN"/>
    <property type="match status" value="1"/>
</dbReference>
<comment type="caution">
    <text evidence="3">The sequence shown here is derived from an EMBL/GenBank/DDBJ whole genome shotgun (WGS) entry which is preliminary data.</text>
</comment>
<dbReference type="AlphaFoldDB" id="A0A101RXS0"/>
<evidence type="ECO:0000256" key="1">
    <source>
        <dbReference type="ARBA" id="ARBA00023002"/>
    </source>
</evidence>
<evidence type="ECO:0000259" key="2">
    <source>
        <dbReference type="Pfam" id="PF00248"/>
    </source>
</evidence>
<dbReference type="InterPro" id="IPR023210">
    <property type="entry name" value="NADP_OxRdtase_dom"/>
</dbReference>
<keyword evidence="3" id="KW-0813">Transport</keyword>
<keyword evidence="3" id="KW-0407">Ion channel</keyword>
<dbReference type="Gene3D" id="3.20.20.100">
    <property type="entry name" value="NADP-dependent oxidoreductase domain"/>
    <property type="match status" value="1"/>
</dbReference>
<accession>A0A101RXS0</accession>
<dbReference type="InterPro" id="IPR050523">
    <property type="entry name" value="AKR_Detox_Biosynth"/>
</dbReference>
<dbReference type="CDD" id="cd19074">
    <property type="entry name" value="Aldo_ket_red_shaker-like"/>
    <property type="match status" value="1"/>
</dbReference>
<dbReference type="InterPro" id="IPR036812">
    <property type="entry name" value="NAD(P)_OxRdtase_dom_sf"/>
</dbReference>
<dbReference type="RefSeq" id="WP_059208698.1">
    <property type="nucleotide sequence ID" value="NZ_KQ948666.1"/>
</dbReference>
<organism evidence="3 4">
    <name type="scientific">Streptomyces canus</name>
    <dbReference type="NCBI Taxonomy" id="58343"/>
    <lineage>
        <taxon>Bacteria</taxon>
        <taxon>Bacillati</taxon>
        <taxon>Actinomycetota</taxon>
        <taxon>Actinomycetes</taxon>
        <taxon>Kitasatosporales</taxon>
        <taxon>Streptomycetaceae</taxon>
        <taxon>Streptomyces</taxon>
        <taxon>Streptomyces aurantiacus group</taxon>
    </lineage>
</organism>
<dbReference type="GO" id="GO:0005829">
    <property type="term" value="C:cytosol"/>
    <property type="evidence" value="ECO:0007669"/>
    <property type="project" value="TreeGrafter"/>
</dbReference>
<name>A0A101RXS0_9ACTN</name>
<feature type="domain" description="NADP-dependent oxidoreductase" evidence="2">
    <location>
        <begin position="15"/>
        <end position="310"/>
    </location>
</feature>
<dbReference type="GO" id="GO:0034220">
    <property type="term" value="P:monoatomic ion transmembrane transport"/>
    <property type="evidence" value="ECO:0007669"/>
    <property type="project" value="UniProtKB-KW"/>
</dbReference>
<dbReference type="GO" id="GO:0016491">
    <property type="term" value="F:oxidoreductase activity"/>
    <property type="evidence" value="ECO:0007669"/>
    <property type="project" value="UniProtKB-KW"/>
</dbReference>
<dbReference type="SUPFAM" id="SSF51430">
    <property type="entry name" value="NAD(P)-linked oxidoreductase"/>
    <property type="match status" value="1"/>
</dbReference>
<dbReference type="FunFam" id="3.20.20.100:FF:000004">
    <property type="entry name" value="Oxidoreductase, aldo/keto reductase"/>
    <property type="match status" value="1"/>
</dbReference>
<protein>
    <submittedName>
        <fullName evidence="3">Voltage-gated potassium channel</fullName>
    </submittedName>
</protein>
<evidence type="ECO:0000313" key="4">
    <source>
        <dbReference type="Proteomes" id="UP000053669"/>
    </source>
</evidence>
<dbReference type="EMBL" id="LMWU01000034">
    <property type="protein sequence ID" value="KUN63692.1"/>
    <property type="molecule type" value="Genomic_DNA"/>
</dbReference>
<dbReference type="PANTHER" id="PTHR43364">
    <property type="entry name" value="NADH-SPECIFIC METHYLGLYOXAL REDUCTASE-RELATED"/>
    <property type="match status" value="1"/>
</dbReference>
<keyword evidence="3" id="KW-0406">Ion transport</keyword>
<dbReference type="STRING" id="58343.AQJ46_30985"/>
<gene>
    <name evidence="3" type="ORF">AQJ46_30985</name>
</gene>
<keyword evidence="1" id="KW-0560">Oxidoreductase</keyword>
<reference evidence="3 4" key="1">
    <citation type="submission" date="2015-10" db="EMBL/GenBank/DDBJ databases">
        <title>Draft genome sequence of Streptomyces canus DSM 40017, type strain for the species Streptomyces canus.</title>
        <authorList>
            <person name="Ruckert C."/>
            <person name="Winkler A."/>
            <person name="Kalinowski J."/>
            <person name="Kampfer P."/>
            <person name="Glaeser S."/>
        </authorList>
    </citation>
    <scope>NUCLEOTIDE SEQUENCE [LARGE SCALE GENOMIC DNA]</scope>
    <source>
        <strain evidence="3 4">DSM 40017</strain>
    </source>
</reference>
<dbReference type="Pfam" id="PF00248">
    <property type="entry name" value="Aldo_ket_red"/>
    <property type="match status" value="1"/>
</dbReference>